<feature type="transmembrane region" description="Helical" evidence="3">
    <location>
        <begin position="21"/>
        <end position="40"/>
    </location>
</feature>
<dbReference type="EMBL" id="SOQZ01000001">
    <property type="protein sequence ID" value="TDY14324.1"/>
    <property type="molecule type" value="Genomic_DNA"/>
</dbReference>
<dbReference type="PANTHER" id="PTHR10098:SF108">
    <property type="entry name" value="TETRATRICOPEPTIDE REPEAT PROTEIN 28"/>
    <property type="match status" value="1"/>
</dbReference>
<accession>A0ABY2GAU1</accession>
<dbReference type="RefSeq" id="WP_131505729.1">
    <property type="nucleotide sequence ID" value="NZ_SOQZ01000001.1"/>
</dbReference>
<feature type="coiled-coil region" evidence="2">
    <location>
        <begin position="430"/>
        <end position="457"/>
    </location>
</feature>
<dbReference type="Gene3D" id="1.25.40.10">
    <property type="entry name" value="Tetratricopeptide repeat domain"/>
    <property type="match status" value="2"/>
</dbReference>
<dbReference type="SUPFAM" id="SSF46894">
    <property type="entry name" value="C-terminal effector domain of the bipartite response regulators"/>
    <property type="match status" value="1"/>
</dbReference>
<dbReference type="InterPro" id="IPR019734">
    <property type="entry name" value="TPR_rpt"/>
</dbReference>
<evidence type="ECO:0000313" key="5">
    <source>
        <dbReference type="Proteomes" id="UP000294930"/>
    </source>
</evidence>
<reference evidence="4 5" key="1">
    <citation type="submission" date="2019-03" db="EMBL/GenBank/DDBJ databases">
        <title>Genomic Encyclopedia of Type Strains, Phase III (KMG-III): the genomes of soil and plant-associated and newly described type strains.</title>
        <authorList>
            <person name="Whitman W."/>
        </authorList>
    </citation>
    <scope>NUCLEOTIDE SEQUENCE [LARGE SCALE GENOMIC DNA]</scope>
    <source>
        <strain evidence="4 5">CGMCC 1.10957</strain>
    </source>
</reference>
<dbReference type="PROSITE" id="PS50005">
    <property type="entry name" value="TPR"/>
    <property type="match status" value="1"/>
</dbReference>
<feature type="transmembrane region" description="Helical" evidence="3">
    <location>
        <begin position="464"/>
        <end position="484"/>
    </location>
</feature>
<keyword evidence="5" id="KW-1185">Reference proteome</keyword>
<keyword evidence="1" id="KW-0802">TPR repeat</keyword>
<evidence type="ECO:0000256" key="3">
    <source>
        <dbReference type="SAM" id="Phobius"/>
    </source>
</evidence>
<feature type="repeat" description="TPR" evidence="1">
    <location>
        <begin position="224"/>
        <end position="257"/>
    </location>
</feature>
<comment type="caution">
    <text evidence="4">The sequence shown here is derived from an EMBL/GenBank/DDBJ whole genome shotgun (WGS) entry which is preliminary data.</text>
</comment>
<sequence length="642" mass="74031">MESKYYTKNVPVFKIAKGVRSMVDKLVVLYFAIGISLLSFSQNQQKIDSLLKDFSSQKTTIDKVKTLQNLVEAYKYYDLNKTEYYAHKSLKLSKTTTDTLSIAGSLYQLGSLKKSMSYLDSSEYYFNNALKLWKLTDDKKWLASCYIGLSDVYRLEGDYDKSIAAINQSIVLSKSIKDTFSEALALGNLSSIYRNKGNYTLAYTNIIKSQKLFEDIEGKTLYKADTYKSIGEIEYHRENYFEAIKNYKIALDVYKKENDYNFQGLTLNRIANAYISLKQYESAKTYATEALNLAIDKNFENVISSSEFLLGEINYETKNYKTADFLLNEALIKYRSSKNINSIYTALLVLGKTATKTKNYNAAKTYFNEGLLIADTINAPRESQEFYYYLSILNLEEKDYQNAHNNLKRYSIIKDSLSKVNNARDIAELKTIYETEKKEKEIALKAAEIEVLKQKEAIAKNRQILLGIIIFSIVLLASALFYGLRQKMKRNKVEREKLDASLQFKEKELTTHALHLAHKNEVLLDLKSQLKELKSGTDNSRSFQKVINAINLDINNDNNWEQFRTYFEDVHKDFNSKVKRTFPEVTSNDLRLMSLLKMNLSSKEIANILNISSEGVKKARYRLRKKLSLSTEESLQELIIEL</sequence>
<dbReference type="PANTHER" id="PTHR10098">
    <property type="entry name" value="RAPSYN-RELATED"/>
    <property type="match status" value="1"/>
</dbReference>
<protein>
    <submittedName>
        <fullName evidence="4">Tetratricopeptide repeat protein</fullName>
    </submittedName>
</protein>
<dbReference type="SMART" id="SM00028">
    <property type="entry name" value="TPR"/>
    <property type="match status" value="7"/>
</dbReference>
<dbReference type="SUPFAM" id="SSF48452">
    <property type="entry name" value="TPR-like"/>
    <property type="match status" value="2"/>
</dbReference>
<keyword evidence="3" id="KW-0472">Membrane</keyword>
<dbReference type="Proteomes" id="UP000294930">
    <property type="component" value="Unassembled WGS sequence"/>
</dbReference>
<evidence type="ECO:0000256" key="1">
    <source>
        <dbReference type="PROSITE-ProRule" id="PRU00339"/>
    </source>
</evidence>
<evidence type="ECO:0000256" key="2">
    <source>
        <dbReference type="SAM" id="Coils"/>
    </source>
</evidence>
<gene>
    <name evidence="4" type="ORF">A8975_0935</name>
</gene>
<keyword evidence="3" id="KW-0812">Transmembrane</keyword>
<dbReference type="Pfam" id="PF13181">
    <property type="entry name" value="TPR_8"/>
    <property type="match status" value="1"/>
</dbReference>
<dbReference type="Pfam" id="PF13424">
    <property type="entry name" value="TPR_12"/>
    <property type="match status" value="2"/>
</dbReference>
<keyword evidence="3" id="KW-1133">Transmembrane helix</keyword>
<dbReference type="InterPro" id="IPR011990">
    <property type="entry name" value="TPR-like_helical_dom_sf"/>
</dbReference>
<dbReference type="Gene3D" id="1.10.10.10">
    <property type="entry name" value="Winged helix-like DNA-binding domain superfamily/Winged helix DNA-binding domain"/>
    <property type="match status" value="1"/>
</dbReference>
<evidence type="ECO:0000313" key="4">
    <source>
        <dbReference type="EMBL" id="TDY14324.1"/>
    </source>
</evidence>
<dbReference type="InterPro" id="IPR016032">
    <property type="entry name" value="Sig_transdc_resp-reg_C-effctor"/>
</dbReference>
<proteinExistence type="predicted"/>
<dbReference type="InterPro" id="IPR036388">
    <property type="entry name" value="WH-like_DNA-bd_sf"/>
</dbReference>
<keyword evidence="2" id="KW-0175">Coiled coil</keyword>
<name>A0ABY2GAU1_9FLAO</name>
<organism evidence="4 5">
    <name type="scientific">Meridianimaribacter flavus</name>
    <dbReference type="NCBI Taxonomy" id="571115"/>
    <lineage>
        <taxon>Bacteria</taxon>
        <taxon>Pseudomonadati</taxon>
        <taxon>Bacteroidota</taxon>
        <taxon>Flavobacteriia</taxon>
        <taxon>Flavobacteriales</taxon>
        <taxon>Flavobacteriaceae</taxon>
        <taxon>Meridianimaribacter</taxon>
    </lineage>
</organism>